<dbReference type="Pfam" id="PF00496">
    <property type="entry name" value="SBP_bac_5"/>
    <property type="match status" value="1"/>
</dbReference>
<dbReference type="GO" id="GO:0015833">
    <property type="term" value="P:peptide transport"/>
    <property type="evidence" value="ECO:0007669"/>
    <property type="project" value="TreeGrafter"/>
</dbReference>
<dbReference type="EMBL" id="CAFBMT010000006">
    <property type="protein sequence ID" value="CAB4929100.1"/>
    <property type="molecule type" value="Genomic_DNA"/>
</dbReference>
<evidence type="ECO:0000313" key="3">
    <source>
        <dbReference type="EMBL" id="CAB4363551.1"/>
    </source>
</evidence>
<dbReference type="InterPro" id="IPR030678">
    <property type="entry name" value="Peptide/Ni-bd"/>
</dbReference>
<evidence type="ECO:0000313" key="5">
    <source>
        <dbReference type="EMBL" id="CAB4929100.1"/>
    </source>
</evidence>
<dbReference type="EMBL" id="CAESGF010000006">
    <property type="protein sequence ID" value="CAB4363551.1"/>
    <property type="molecule type" value="Genomic_DNA"/>
</dbReference>
<dbReference type="AlphaFoldDB" id="A0A6J6RDE9"/>
<dbReference type="EMBL" id="CAFBOL010000008">
    <property type="protein sequence ID" value="CAB4976495.1"/>
    <property type="molecule type" value="Genomic_DNA"/>
</dbReference>
<dbReference type="EMBL" id="CAEZYF010000006">
    <property type="protein sequence ID" value="CAB4719993.1"/>
    <property type="molecule type" value="Genomic_DNA"/>
</dbReference>
<dbReference type="GO" id="GO:0043190">
    <property type="term" value="C:ATP-binding cassette (ABC) transporter complex"/>
    <property type="evidence" value="ECO:0007669"/>
    <property type="project" value="InterPro"/>
</dbReference>
<evidence type="ECO:0000313" key="4">
    <source>
        <dbReference type="EMBL" id="CAB4719993.1"/>
    </source>
</evidence>
<evidence type="ECO:0000313" key="6">
    <source>
        <dbReference type="EMBL" id="CAB4976495.1"/>
    </source>
</evidence>
<dbReference type="PIRSF" id="PIRSF002741">
    <property type="entry name" value="MppA"/>
    <property type="match status" value="1"/>
</dbReference>
<dbReference type="InterPro" id="IPR000914">
    <property type="entry name" value="SBP_5_dom"/>
</dbReference>
<protein>
    <submittedName>
        <fullName evidence="4">Unannotated protein</fullName>
    </submittedName>
</protein>
<dbReference type="PANTHER" id="PTHR30290:SF38">
    <property type="entry name" value="D,D-DIPEPTIDE-BINDING PERIPLASMIC PROTEIN DDPA-RELATED"/>
    <property type="match status" value="1"/>
</dbReference>
<dbReference type="GO" id="GO:1904680">
    <property type="term" value="F:peptide transmembrane transporter activity"/>
    <property type="evidence" value="ECO:0007669"/>
    <property type="project" value="TreeGrafter"/>
</dbReference>
<reference evidence="4" key="1">
    <citation type="submission" date="2020-05" db="EMBL/GenBank/DDBJ databases">
        <authorList>
            <person name="Chiriac C."/>
            <person name="Salcher M."/>
            <person name="Ghai R."/>
            <person name="Kavagutti S V."/>
        </authorList>
    </citation>
    <scope>NUCLEOTIDE SEQUENCE</scope>
</reference>
<proteinExistence type="predicted"/>
<sequence length="552" mass="59176">MTHSRKRLRRITATLSIVALAALAAACGGNDPKSTSTTGVSDTQAPVLTNAPTTTIQGATQGGTLTVAIEGESSGFNPTADPWSNAGHNVARSIFEPLATFDSTGKVVPYLAESIEPNTDATVWTITLRSGVKFQNGEPLNAEAVRLNFAAVQANASFKGQLELLASMKVVDDLTLELTMSKAWSTFPNTLVGNIGSQVGYMSAPAMLASADGGRNPIGTGPFTFSEWVPDDHLTVVRNDNYWGTPAWLDTIVFKPIPDSTTRKAAMDAGDVDVYYTGSSSEIIEYQALQKDGKFNVAIGAPSEPDMVMFNTKSMPLDDVRVRRAIVMATDMSRVFDYLDATGVKQLTHGPYADTSFWYAKSNYPEFDIAGATKLIEEYVAEKGALPDIEFAGNQSPFLVGLQELYQSMWKDAGINVKIVSRAQAENITAVVGGKFQIIMWGGIGGGDPDDDYSDFHSGTGLNFSQFNTPEMDAALDKGRTLADADARKVQYDIVQQILGDGVPFLWAGTNQFGVISKPSVQALGSFTLPDGSAGQAITGGQFFLKDVWLKQ</sequence>
<dbReference type="CDD" id="cd00995">
    <property type="entry name" value="PBP2_NikA_DppA_OppA_like"/>
    <property type="match status" value="1"/>
</dbReference>
<accession>A0A6J6RDE9</accession>
<dbReference type="PROSITE" id="PS51257">
    <property type="entry name" value="PROKAR_LIPOPROTEIN"/>
    <property type="match status" value="1"/>
</dbReference>
<dbReference type="PANTHER" id="PTHR30290">
    <property type="entry name" value="PERIPLASMIC BINDING COMPONENT OF ABC TRANSPORTER"/>
    <property type="match status" value="1"/>
</dbReference>
<name>A0A6J6RDE9_9ZZZZ</name>
<organism evidence="4">
    <name type="scientific">freshwater metagenome</name>
    <dbReference type="NCBI Taxonomy" id="449393"/>
    <lineage>
        <taxon>unclassified sequences</taxon>
        <taxon>metagenomes</taxon>
        <taxon>ecological metagenomes</taxon>
    </lineage>
</organism>
<dbReference type="GO" id="GO:0042597">
    <property type="term" value="C:periplasmic space"/>
    <property type="evidence" value="ECO:0007669"/>
    <property type="project" value="UniProtKB-ARBA"/>
</dbReference>
<dbReference type="InterPro" id="IPR039424">
    <property type="entry name" value="SBP_5"/>
</dbReference>
<feature type="domain" description="Solute-binding protein family 5" evidence="2">
    <location>
        <begin position="106"/>
        <end position="455"/>
    </location>
</feature>
<gene>
    <name evidence="4" type="ORF">UFOPK2656_01257</name>
    <name evidence="5" type="ORF">UFOPK3651_01358</name>
    <name evidence="6" type="ORF">UFOPK3931_00525</name>
    <name evidence="3" type="ORF">UFOPK4189_01331</name>
</gene>
<evidence type="ECO:0000259" key="2">
    <source>
        <dbReference type="Pfam" id="PF00496"/>
    </source>
</evidence>
<dbReference type="Gene3D" id="3.10.105.10">
    <property type="entry name" value="Dipeptide-binding Protein, Domain 3"/>
    <property type="match status" value="1"/>
</dbReference>
<keyword evidence="1" id="KW-0732">Signal</keyword>
<dbReference type="SUPFAM" id="SSF53850">
    <property type="entry name" value="Periplasmic binding protein-like II"/>
    <property type="match status" value="1"/>
</dbReference>
<evidence type="ECO:0000256" key="1">
    <source>
        <dbReference type="ARBA" id="ARBA00022729"/>
    </source>
</evidence>
<dbReference type="Gene3D" id="3.40.190.10">
    <property type="entry name" value="Periplasmic binding protein-like II"/>
    <property type="match status" value="1"/>
</dbReference>